<organism evidence="7 8">
    <name type="scientific">Didymella exigua CBS 183.55</name>
    <dbReference type="NCBI Taxonomy" id="1150837"/>
    <lineage>
        <taxon>Eukaryota</taxon>
        <taxon>Fungi</taxon>
        <taxon>Dikarya</taxon>
        <taxon>Ascomycota</taxon>
        <taxon>Pezizomycotina</taxon>
        <taxon>Dothideomycetes</taxon>
        <taxon>Pleosporomycetidae</taxon>
        <taxon>Pleosporales</taxon>
        <taxon>Pleosporineae</taxon>
        <taxon>Didymellaceae</taxon>
        <taxon>Didymella</taxon>
    </lineage>
</organism>
<dbReference type="GO" id="GO:0016197">
    <property type="term" value="P:endosomal transport"/>
    <property type="evidence" value="ECO:0007669"/>
    <property type="project" value="InterPro"/>
</dbReference>
<gene>
    <name evidence="7" type="ORF">M421DRAFT_68851</name>
</gene>
<dbReference type="Pfam" id="PF15454">
    <property type="entry name" value="LAMTOR"/>
    <property type="match status" value="1"/>
</dbReference>
<name>A0A6A5RHJ1_9PLEO</name>
<feature type="region of interest" description="Disordered" evidence="6">
    <location>
        <begin position="1"/>
        <end position="47"/>
    </location>
</feature>
<evidence type="ECO:0000256" key="6">
    <source>
        <dbReference type="SAM" id="MobiDB-lite"/>
    </source>
</evidence>
<comment type="subcellular location">
    <subcellularLocation>
        <location evidence="1">Endomembrane system</location>
    </subcellularLocation>
</comment>
<reference evidence="7" key="1">
    <citation type="journal article" date="2020" name="Stud. Mycol.">
        <title>101 Dothideomycetes genomes: a test case for predicting lifestyles and emergence of pathogens.</title>
        <authorList>
            <person name="Haridas S."/>
            <person name="Albert R."/>
            <person name="Binder M."/>
            <person name="Bloem J."/>
            <person name="Labutti K."/>
            <person name="Salamov A."/>
            <person name="Andreopoulos B."/>
            <person name="Baker S."/>
            <person name="Barry K."/>
            <person name="Bills G."/>
            <person name="Bluhm B."/>
            <person name="Cannon C."/>
            <person name="Castanera R."/>
            <person name="Culley D."/>
            <person name="Daum C."/>
            <person name="Ezra D."/>
            <person name="Gonzalez J."/>
            <person name="Henrissat B."/>
            <person name="Kuo A."/>
            <person name="Liang C."/>
            <person name="Lipzen A."/>
            <person name="Lutzoni F."/>
            <person name="Magnuson J."/>
            <person name="Mondo S."/>
            <person name="Nolan M."/>
            <person name="Ohm R."/>
            <person name="Pangilinan J."/>
            <person name="Park H.-J."/>
            <person name="Ramirez L."/>
            <person name="Alfaro M."/>
            <person name="Sun H."/>
            <person name="Tritt A."/>
            <person name="Yoshinaga Y."/>
            <person name="Zwiers L.-H."/>
            <person name="Turgeon B."/>
            <person name="Goodwin S."/>
            <person name="Spatafora J."/>
            <person name="Crous P."/>
            <person name="Grigoriev I."/>
        </authorList>
    </citation>
    <scope>NUCLEOTIDE SEQUENCE</scope>
    <source>
        <strain evidence="7">CBS 183.55</strain>
    </source>
</reference>
<accession>A0A6A5RHJ1</accession>
<dbReference type="InterPro" id="IPR028209">
    <property type="entry name" value="LAMTOR1/MEH1"/>
</dbReference>
<feature type="region of interest" description="Disordered" evidence="6">
    <location>
        <begin position="95"/>
        <end position="149"/>
    </location>
</feature>
<evidence type="ECO:0000256" key="1">
    <source>
        <dbReference type="ARBA" id="ARBA00004308"/>
    </source>
</evidence>
<dbReference type="GO" id="GO:0001919">
    <property type="term" value="P:regulation of receptor recycling"/>
    <property type="evidence" value="ECO:0007669"/>
    <property type="project" value="InterPro"/>
</dbReference>
<dbReference type="GO" id="GO:0031902">
    <property type="term" value="C:late endosome membrane"/>
    <property type="evidence" value="ECO:0007669"/>
    <property type="project" value="InterPro"/>
</dbReference>
<dbReference type="GO" id="GO:0043410">
    <property type="term" value="P:positive regulation of MAPK cascade"/>
    <property type="evidence" value="ECO:0007669"/>
    <property type="project" value="InterPro"/>
</dbReference>
<evidence type="ECO:0000256" key="4">
    <source>
        <dbReference type="ARBA" id="ARBA00023139"/>
    </source>
</evidence>
<dbReference type="GeneID" id="54354229"/>
<keyword evidence="3" id="KW-0472">Membrane</keyword>
<dbReference type="EMBL" id="ML978980">
    <property type="protein sequence ID" value="KAF1925926.1"/>
    <property type="molecule type" value="Genomic_DNA"/>
</dbReference>
<dbReference type="OrthoDB" id="5299893at2759"/>
<keyword evidence="5" id="KW-0449">Lipoprotein</keyword>
<dbReference type="GO" id="GO:0071230">
    <property type="term" value="P:cellular response to amino acid stimulus"/>
    <property type="evidence" value="ECO:0007669"/>
    <property type="project" value="InterPro"/>
</dbReference>
<protein>
    <submittedName>
        <fullName evidence="7">Uncharacterized protein</fullName>
    </submittedName>
</protein>
<evidence type="ECO:0000256" key="2">
    <source>
        <dbReference type="ARBA" id="ARBA00022707"/>
    </source>
</evidence>
<dbReference type="AlphaFoldDB" id="A0A6A5RHJ1"/>
<evidence type="ECO:0000256" key="5">
    <source>
        <dbReference type="ARBA" id="ARBA00023288"/>
    </source>
</evidence>
<evidence type="ECO:0000313" key="7">
    <source>
        <dbReference type="EMBL" id="KAF1925926.1"/>
    </source>
</evidence>
<dbReference type="Proteomes" id="UP000800082">
    <property type="component" value="Unassembled WGS sequence"/>
</dbReference>
<sequence length="149" mass="15976">MGICASCLGGRADEDQSDASQLLGDSYQPQYGTLESRPQHTPQPDPAELLREREALEQICAETSSQLITVIQPTAQPDSDLPPVSETTDYAQHFGKRFPSLRGSKKDSAATADADLDEAAWLDSVLGGDEDGEEPVKAVQGGLTRQFGK</sequence>
<proteinExistence type="predicted"/>
<evidence type="ECO:0000256" key="3">
    <source>
        <dbReference type="ARBA" id="ARBA00023136"/>
    </source>
</evidence>
<keyword evidence="2" id="KW-0519">Myristate</keyword>
<dbReference type="GO" id="GO:0045121">
    <property type="term" value="C:membrane raft"/>
    <property type="evidence" value="ECO:0007669"/>
    <property type="project" value="InterPro"/>
</dbReference>
<keyword evidence="4" id="KW-0564">Palmitate</keyword>
<keyword evidence="8" id="KW-1185">Reference proteome</keyword>
<dbReference type="GO" id="GO:0071986">
    <property type="term" value="C:Ragulator complex"/>
    <property type="evidence" value="ECO:0007669"/>
    <property type="project" value="InterPro"/>
</dbReference>
<evidence type="ECO:0000313" key="8">
    <source>
        <dbReference type="Proteomes" id="UP000800082"/>
    </source>
</evidence>
<dbReference type="RefSeq" id="XP_033446178.1">
    <property type="nucleotide sequence ID" value="XM_033596562.1"/>
</dbReference>
<dbReference type="GO" id="GO:0032008">
    <property type="term" value="P:positive regulation of TOR signaling"/>
    <property type="evidence" value="ECO:0007669"/>
    <property type="project" value="InterPro"/>
</dbReference>